<dbReference type="Gene3D" id="1.10.260.40">
    <property type="entry name" value="lambda repressor-like DNA-binding domains"/>
    <property type="match status" value="1"/>
</dbReference>
<dbReference type="PANTHER" id="PTHR30146:SF148">
    <property type="entry name" value="HTH-TYPE TRANSCRIPTIONAL REPRESSOR PURR-RELATED"/>
    <property type="match status" value="1"/>
</dbReference>
<name>A0ABU3RGM1_9BACL</name>
<dbReference type="EMBL" id="JAWCUD010000006">
    <property type="protein sequence ID" value="MDU0203253.1"/>
    <property type="molecule type" value="Genomic_DNA"/>
</dbReference>
<keyword evidence="3 6" id="KW-0238">DNA-binding</keyword>
<organism evidence="6 7">
    <name type="scientific">Paenibacillus violae</name>
    <dbReference type="NCBI Taxonomy" id="3077234"/>
    <lineage>
        <taxon>Bacteria</taxon>
        <taxon>Bacillati</taxon>
        <taxon>Bacillota</taxon>
        <taxon>Bacilli</taxon>
        <taxon>Bacillales</taxon>
        <taxon>Paenibacillaceae</taxon>
        <taxon>Paenibacillus</taxon>
    </lineage>
</organism>
<dbReference type="Proteomes" id="UP001260980">
    <property type="component" value="Unassembled WGS sequence"/>
</dbReference>
<dbReference type="InterPro" id="IPR000843">
    <property type="entry name" value="HTH_LacI"/>
</dbReference>
<protein>
    <submittedName>
        <fullName evidence="6">LacI family DNA-binding transcriptional regulator</fullName>
    </submittedName>
</protein>
<evidence type="ECO:0000313" key="7">
    <source>
        <dbReference type="Proteomes" id="UP001260980"/>
    </source>
</evidence>
<dbReference type="RefSeq" id="WP_315953454.1">
    <property type="nucleotide sequence ID" value="NZ_JAWCUD010000006.1"/>
</dbReference>
<gene>
    <name evidence="6" type="ORF">RQP52_19420</name>
</gene>
<dbReference type="InterPro" id="IPR028082">
    <property type="entry name" value="Peripla_BP_I"/>
</dbReference>
<evidence type="ECO:0000256" key="2">
    <source>
        <dbReference type="ARBA" id="ARBA00023015"/>
    </source>
</evidence>
<keyword evidence="4" id="KW-0804">Transcription</keyword>
<dbReference type="CDD" id="cd01392">
    <property type="entry name" value="HTH_LacI"/>
    <property type="match status" value="1"/>
</dbReference>
<dbReference type="SMART" id="SM00354">
    <property type="entry name" value="HTH_LACI"/>
    <property type="match status" value="1"/>
</dbReference>
<dbReference type="Gene3D" id="3.40.50.2300">
    <property type="match status" value="2"/>
</dbReference>
<dbReference type="SUPFAM" id="SSF47413">
    <property type="entry name" value="lambda repressor-like DNA-binding domains"/>
    <property type="match status" value="1"/>
</dbReference>
<evidence type="ECO:0000259" key="5">
    <source>
        <dbReference type="PROSITE" id="PS50932"/>
    </source>
</evidence>
<evidence type="ECO:0000313" key="6">
    <source>
        <dbReference type="EMBL" id="MDU0203253.1"/>
    </source>
</evidence>
<evidence type="ECO:0000256" key="1">
    <source>
        <dbReference type="ARBA" id="ARBA00022491"/>
    </source>
</evidence>
<dbReference type="PROSITE" id="PS00356">
    <property type="entry name" value="HTH_LACI_1"/>
    <property type="match status" value="1"/>
</dbReference>
<reference evidence="6 7" key="1">
    <citation type="submission" date="2023-10" db="EMBL/GenBank/DDBJ databases">
        <title>Paenibacillus strain PFR10 Genome sequencing and assembly.</title>
        <authorList>
            <person name="Kim I."/>
        </authorList>
    </citation>
    <scope>NUCLEOTIDE SEQUENCE [LARGE SCALE GENOMIC DNA]</scope>
    <source>
        <strain evidence="6 7">PFR10</strain>
    </source>
</reference>
<dbReference type="PANTHER" id="PTHR30146">
    <property type="entry name" value="LACI-RELATED TRANSCRIPTIONAL REPRESSOR"/>
    <property type="match status" value="1"/>
</dbReference>
<proteinExistence type="predicted"/>
<accession>A0ABU3RGM1</accession>
<dbReference type="PROSITE" id="PS50932">
    <property type="entry name" value="HTH_LACI_2"/>
    <property type="match status" value="1"/>
</dbReference>
<dbReference type="GO" id="GO:0003677">
    <property type="term" value="F:DNA binding"/>
    <property type="evidence" value="ECO:0007669"/>
    <property type="project" value="UniProtKB-KW"/>
</dbReference>
<feature type="domain" description="HTH lacI-type" evidence="5">
    <location>
        <begin position="20"/>
        <end position="74"/>
    </location>
</feature>
<keyword evidence="2" id="KW-0805">Transcription regulation</keyword>
<dbReference type="CDD" id="cd06267">
    <property type="entry name" value="PBP1_LacI_sugar_binding-like"/>
    <property type="match status" value="1"/>
</dbReference>
<sequence>MVIIISFHAFPKERVSIKKPTIRDVALKANVTASTVSRVLNDSDLVKPRTRQKVLEVIESLGYIPNKTARIFKSGKSYILGLVISQAHISEIMSNAGFQAQFKGLTEKAHKEGYNILIITSAEGDAYSYFEVIKNQLADGFIIFSPSQNDTLTSLLDEAEIPYVFNMKYSDNPQDRYYVSSDDFEGGYIAAKYLLDLNHTDIRMLVGSVKGSMLSFNVERINGFKKALAQYGVPFKEEMIVPIIGQMDQSYNAIYQLFQTQKPSALLISNEITTVAALNYFADQGYRVPQDVSIIGFGPSEFFRTLRPNLTNVGYDITWTSSKLVDLLLQRIEGKTPSFEMPKKPELVIRDSTARLRQE</sequence>
<evidence type="ECO:0000256" key="4">
    <source>
        <dbReference type="ARBA" id="ARBA00023163"/>
    </source>
</evidence>
<keyword evidence="1" id="KW-0678">Repressor</keyword>
<dbReference type="InterPro" id="IPR010982">
    <property type="entry name" value="Lambda_DNA-bd_dom_sf"/>
</dbReference>
<dbReference type="InterPro" id="IPR046335">
    <property type="entry name" value="LacI/GalR-like_sensor"/>
</dbReference>
<dbReference type="SUPFAM" id="SSF53822">
    <property type="entry name" value="Periplasmic binding protein-like I"/>
    <property type="match status" value="1"/>
</dbReference>
<dbReference type="Pfam" id="PF00356">
    <property type="entry name" value="LacI"/>
    <property type="match status" value="1"/>
</dbReference>
<evidence type="ECO:0000256" key="3">
    <source>
        <dbReference type="ARBA" id="ARBA00023125"/>
    </source>
</evidence>
<dbReference type="Pfam" id="PF13377">
    <property type="entry name" value="Peripla_BP_3"/>
    <property type="match status" value="1"/>
</dbReference>
<keyword evidence="7" id="KW-1185">Reference proteome</keyword>
<comment type="caution">
    <text evidence="6">The sequence shown here is derived from an EMBL/GenBank/DDBJ whole genome shotgun (WGS) entry which is preliminary data.</text>
</comment>